<dbReference type="InterPro" id="IPR036005">
    <property type="entry name" value="Creatinase/aminopeptidase-like"/>
</dbReference>
<evidence type="ECO:0000256" key="7">
    <source>
        <dbReference type="ARBA" id="ARBA00023211"/>
    </source>
</evidence>
<comment type="similarity">
    <text evidence="3">Belongs to the peptidase M24B family.</text>
</comment>
<evidence type="ECO:0000256" key="3">
    <source>
        <dbReference type="ARBA" id="ARBA00008766"/>
    </source>
</evidence>
<evidence type="ECO:0000256" key="1">
    <source>
        <dbReference type="ARBA" id="ARBA00001424"/>
    </source>
</evidence>
<dbReference type="GO" id="GO:0005829">
    <property type="term" value="C:cytosol"/>
    <property type="evidence" value="ECO:0007669"/>
    <property type="project" value="TreeGrafter"/>
</dbReference>
<evidence type="ECO:0000259" key="8">
    <source>
        <dbReference type="SMART" id="SM01011"/>
    </source>
</evidence>
<dbReference type="PANTHER" id="PTHR43226:SF4">
    <property type="entry name" value="XAA-PRO AMINOPEPTIDASE 3"/>
    <property type="match status" value="1"/>
</dbReference>
<dbReference type="Gene3D" id="3.90.230.10">
    <property type="entry name" value="Creatinase/methionine aminopeptidase superfamily"/>
    <property type="match status" value="1"/>
</dbReference>
<organism evidence="9 10">
    <name type="scientific">Clostridium felsineum</name>
    <dbReference type="NCBI Taxonomy" id="36839"/>
    <lineage>
        <taxon>Bacteria</taxon>
        <taxon>Bacillati</taxon>
        <taxon>Bacillota</taxon>
        <taxon>Clostridia</taxon>
        <taxon>Eubacteriales</taxon>
        <taxon>Clostridiaceae</taxon>
        <taxon>Clostridium</taxon>
    </lineage>
</organism>
<keyword evidence="5" id="KW-0479">Metal-binding</keyword>
<dbReference type="EMBL" id="CP096983">
    <property type="protein sequence ID" value="URZ12041.1"/>
    <property type="molecule type" value="Genomic_DNA"/>
</dbReference>
<dbReference type="AlphaFoldDB" id="A0A1S8KXL4"/>
<keyword evidence="9" id="KW-0645">Protease</keyword>
<evidence type="ECO:0000313" key="10">
    <source>
        <dbReference type="Proteomes" id="UP000190951"/>
    </source>
</evidence>
<dbReference type="Pfam" id="PF00557">
    <property type="entry name" value="Peptidase_M24"/>
    <property type="match status" value="1"/>
</dbReference>
<evidence type="ECO:0000256" key="6">
    <source>
        <dbReference type="ARBA" id="ARBA00022801"/>
    </source>
</evidence>
<dbReference type="InterPro" id="IPR007865">
    <property type="entry name" value="Aminopep_P_N"/>
</dbReference>
<comment type="cofactor">
    <cofactor evidence="2">
        <name>Mn(2+)</name>
        <dbReference type="ChEBI" id="CHEBI:29035"/>
    </cofactor>
</comment>
<dbReference type="InterPro" id="IPR029149">
    <property type="entry name" value="Creatin/AminoP/Spt16_N"/>
</dbReference>
<dbReference type="InterPro" id="IPR000994">
    <property type="entry name" value="Pept_M24"/>
</dbReference>
<dbReference type="SMART" id="SM01011">
    <property type="entry name" value="AMP_N"/>
    <property type="match status" value="1"/>
</dbReference>
<evidence type="ECO:0000256" key="5">
    <source>
        <dbReference type="ARBA" id="ARBA00022723"/>
    </source>
</evidence>
<dbReference type="KEGG" id="crw:CROST_027580"/>
<accession>A0A1S8KXL4</accession>
<dbReference type="SUPFAM" id="SSF53092">
    <property type="entry name" value="Creatinase/prolidase N-terminal domain"/>
    <property type="match status" value="1"/>
</dbReference>
<dbReference type="RefSeq" id="WP_176091671.1">
    <property type="nucleotide sequence ID" value="NZ_CP096983.1"/>
</dbReference>
<dbReference type="SUPFAM" id="SSF55920">
    <property type="entry name" value="Creatinase/aminopeptidase"/>
    <property type="match status" value="1"/>
</dbReference>
<dbReference type="PANTHER" id="PTHR43226">
    <property type="entry name" value="XAA-PRO AMINOPEPTIDASE 3"/>
    <property type="match status" value="1"/>
</dbReference>
<dbReference type="GO" id="GO:0030145">
    <property type="term" value="F:manganese ion binding"/>
    <property type="evidence" value="ECO:0007669"/>
    <property type="project" value="InterPro"/>
</dbReference>
<dbReference type="Gene3D" id="3.40.350.10">
    <property type="entry name" value="Creatinase/prolidase N-terminal domain"/>
    <property type="match status" value="1"/>
</dbReference>
<comment type="catalytic activity">
    <reaction evidence="1">
        <text>Release of any N-terminal amino acid, including proline, that is linked to proline, even from a dipeptide or tripeptide.</text>
        <dbReference type="EC" id="3.4.11.9"/>
    </reaction>
</comment>
<gene>
    <name evidence="9" type="primary">pepP</name>
    <name evidence="9" type="ORF">CROST_027580</name>
</gene>
<dbReference type="EC" id="3.4.11.9" evidence="4"/>
<dbReference type="STRING" id="84029.CROST_46370"/>
<protein>
    <recommendedName>
        <fullName evidence="4">Xaa-Pro aminopeptidase</fullName>
        <ecNumber evidence="4">3.4.11.9</ecNumber>
    </recommendedName>
</protein>
<proteinExistence type="inferred from homology"/>
<keyword evidence="7" id="KW-0464">Manganese</keyword>
<sequence length="414" mass="47700">MKREFHIENRKTLYSNLEPGSLIVAFSGHAPRKTGDEDYPFFANRNFVYLTGIEQQDSILLASSFKNSSEEMLFLLKPDALKERWTGRRIKPNEAYDVSGINTIKYLDEFKDFLDKIIKTDKIQNIYLDFDKLRSDEPDSGAYKLCSYIKANYPFIVIKNLQPHLRKQRTIKKPCEIEAMKKAEEITRAGIISMMQASKPGMYEYQYKAEFDYTLMQHGVLSPGFPSIISAGKNNFCIHYYSYKGQAQDGDMILNDVGACFDNEINDVSRGWPCNGKFNEKQRLLYECAYETSEYMFRTLKPGMPMKDVDLMVRKYNFERLKDIGLCKNYDEVSKYIWHGGAHHVGYDVHDLVDSSMPLTPGMVFCVDVGIYVEDWGIGFRLEDNCLITKNGCENISGITPRTIEDIEAVMGKR</sequence>
<evidence type="ECO:0000256" key="4">
    <source>
        <dbReference type="ARBA" id="ARBA00012574"/>
    </source>
</evidence>
<dbReference type="GO" id="GO:0070006">
    <property type="term" value="F:metalloaminopeptidase activity"/>
    <property type="evidence" value="ECO:0007669"/>
    <property type="project" value="InterPro"/>
</dbReference>
<name>A0A1S8KXL4_9CLOT</name>
<keyword evidence="10" id="KW-1185">Reference proteome</keyword>
<keyword evidence="9" id="KW-0031">Aminopeptidase</keyword>
<feature type="domain" description="Aminopeptidase P N-terminal" evidence="8">
    <location>
        <begin position="1"/>
        <end position="136"/>
    </location>
</feature>
<keyword evidence="6 9" id="KW-0378">Hydrolase</keyword>
<evidence type="ECO:0000313" key="9">
    <source>
        <dbReference type="EMBL" id="URZ12041.1"/>
    </source>
</evidence>
<dbReference type="GO" id="GO:0006508">
    <property type="term" value="P:proteolysis"/>
    <property type="evidence" value="ECO:0007669"/>
    <property type="project" value="TreeGrafter"/>
</dbReference>
<dbReference type="InterPro" id="IPR052433">
    <property type="entry name" value="X-Pro_dipept-like"/>
</dbReference>
<dbReference type="Pfam" id="PF05195">
    <property type="entry name" value="AMP_N"/>
    <property type="match status" value="1"/>
</dbReference>
<reference evidence="9 10" key="1">
    <citation type="submission" date="2022-04" db="EMBL/GenBank/DDBJ databases">
        <title>Genome sequence of C. roseum typestrain.</title>
        <authorList>
            <person name="Poehlein A."/>
            <person name="Schoch T."/>
            <person name="Duerre P."/>
            <person name="Daniel R."/>
        </authorList>
    </citation>
    <scope>NUCLEOTIDE SEQUENCE [LARGE SCALE GENOMIC DNA]</scope>
    <source>
        <strain evidence="9 10">DSM 7320</strain>
    </source>
</reference>
<evidence type="ECO:0000256" key="2">
    <source>
        <dbReference type="ARBA" id="ARBA00001936"/>
    </source>
</evidence>
<dbReference type="Proteomes" id="UP000190951">
    <property type="component" value="Chromosome"/>
</dbReference>